<dbReference type="Proteomes" id="UP000549882">
    <property type="component" value="Unassembled WGS sequence"/>
</dbReference>
<name>A0A7W8XY12_9HYPH</name>
<dbReference type="GO" id="GO:0016740">
    <property type="term" value="F:transferase activity"/>
    <property type="evidence" value="ECO:0007669"/>
    <property type="project" value="UniProtKB-KW"/>
</dbReference>
<organism evidence="1 2">
    <name type="scientific">Rhizobium paranaense</name>
    <dbReference type="NCBI Taxonomy" id="1650438"/>
    <lineage>
        <taxon>Bacteria</taxon>
        <taxon>Pseudomonadati</taxon>
        <taxon>Pseudomonadota</taxon>
        <taxon>Alphaproteobacteria</taxon>
        <taxon>Hyphomicrobiales</taxon>
        <taxon>Rhizobiaceae</taxon>
        <taxon>Rhizobium/Agrobacterium group</taxon>
        <taxon>Rhizobium</taxon>
    </lineage>
</organism>
<gene>
    <name evidence="1" type="ORF">GGD50_006316</name>
</gene>
<dbReference type="Gene3D" id="3.40.50.2000">
    <property type="entry name" value="Glycogen Phosphorylase B"/>
    <property type="match status" value="1"/>
</dbReference>
<protein>
    <submittedName>
        <fullName evidence="1">Glycosyltransferase involved in cell wall biosynthesis</fullName>
    </submittedName>
</protein>
<evidence type="ECO:0000313" key="1">
    <source>
        <dbReference type="EMBL" id="MBB5577661.1"/>
    </source>
</evidence>
<dbReference type="SUPFAM" id="SSF53756">
    <property type="entry name" value="UDP-Glycosyltransferase/glycogen phosphorylase"/>
    <property type="match status" value="1"/>
</dbReference>
<accession>A0A7W8XY12</accession>
<keyword evidence="1" id="KW-0808">Transferase</keyword>
<dbReference type="AlphaFoldDB" id="A0A7W8XY12"/>
<reference evidence="1 2" key="1">
    <citation type="submission" date="2020-08" db="EMBL/GenBank/DDBJ databases">
        <title>Genomic Encyclopedia of Type Strains, Phase IV (KMG-V): Genome sequencing to study the core and pangenomes of soil and plant-associated prokaryotes.</title>
        <authorList>
            <person name="Whitman W."/>
        </authorList>
    </citation>
    <scope>NUCLEOTIDE SEQUENCE [LARGE SCALE GENOMIC DNA]</scope>
    <source>
        <strain evidence="1 2">SEMIA 4064</strain>
    </source>
</reference>
<sequence length="101" mass="10769">MKIAQIAPLAESVPPKLYGGTERIVSYLTEELAAQGHDVTLFASGDSVTGAKLVACSDVALRLNPAVKDNLPHQIVMLDESAGVRRNSIYSTSISISYISH</sequence>
<dbReference type="EMBL" id="JACHBI010000023">
    <property type="protein sequence ID" value="MBB5577661.1"/>
    <property type="molecule type" value="Genomic_DNA"/>
</dbReference>
<evidence type="ECO:0000313" key="2">
    <source>
        <dbReference type="Proteomes" id="UP000549882"/>
    </source>
</evidence>
<comment type="caution">
    <text evidence="1">The sequence shown here is derived from an EMBL/GenBank/DDBJ whole genome shotgun (WGS) entry which is preliminary data.</text>
</comment>
<proteinExistence type="predicted"/>
<keyword evidence="2" id="KW-1185">Reference proteome</keyword>